<proteinExistence type="predicted"/>
<organism evidence="1 2">
    <name type="scientific">Rhodovarius crocodyli</name>
    <dbReference type="NCBI Taxonomy" id="1979269"/>
    <lineage>
        <taxon>Bacteria</taxon>
        <taxon>Pseudomonadati</taxon>
        <taxon>Pseudomonadota</taxon>
        <taxon>Alphaproteobacteria</taxon>
        <taxon>Acetobacterales</taxon>
        <taxon>Roseomonadaceae</taxon>
        <taxon>Rhodovarius</taxon>
    </lineage>
</organism>
<dbReference type="EMBL" id="SACL01000004">
    <property type="protein sequence ID" value="RVT96269.1"/>
    <property type="molecule type" value="Genomic_DNA"/>
</dbReference>
<sequence length="215" mass="24362">MPDGTVVQTFDFASSFEAFDVRDPGDGGDAIRVGPWGVAIYLTQDPGGGRQYMQGVDCPAGGGWLLWRDTPRGNWMEAEVQVAITRAADECPQRWNWSATRWRLADMAWSWRDNRGGTGEVTRATIVSEHYGGRYRETADHMERFFFAERLGKVRWERWEQRGRSTRGDLDAMAAQTATRCPAGPEPAPGPTWLRVDCRHWLSFDLRPGQSIPWP</sequence>
<dbReference type="RefSeq" id="WP_127788202.1">
    <property type="nucleotide sequence ID" value="NZ_SACL01000004.1"/>
</dbReference>
<dbReference type="OrthoDB" id="7320733at2"/>
<dbReference type="Proteomes" id="UP000282957">
    <property type="component" value="Unassembled WGS sequence"/>
</dbReference>
<evidence type="ECO:0000313" key="1">
    <source>
        <dbReference type="EMBL" id="RVT96269.1"/>
    </source>
</evidence>
<dbReference type="AlphaFoldDB" id="A0A437MF71"/>
<comment type="caution">
    <text evidence="1">The sequence shown here is derived from an EMBL/GenBank/DDBJ whole genome shotgun (WGS) entry which is preliminary data.</text>
</comment>
<reference evidence="1 2" key="1">
    <citation type="submission" date="2019-01" db="EMBL/GenBank/DDBJ databases">
        <authorList>
            <person name="Chen W.-M."/>
        </authorList>
    </citation>
    <scope>NUCLEOTIDE SEQUENCE [LARGE SCALE GENOMIC DNA]</scope>
    <source>
        <strain evidence="1 2">CCP-6</strain>
    </source>
</reference>
<protein>
    <submittedName>
        <fullName evidence="1">Uncharacterized protein</fullName>
    </submittedName>
</protein>
<gene>
    <name evidence="1" type="ORF">EOD42_14245</name>
</gene>
<name>A0A437MF71_9PROT</name>
<evidence type="ECO:0000313" key="2">
    <source>
        <dbReference type="Proteomes" id="UP000282957"/>
    </source>
</evidence>
<keyword evidence="2" id="KW-1185">Reference proteome</keyword>
<accession>A0A437MF71</accession>